<proteinExistence type="predicted"/>
<accession>A0A3L6SES4</accession>
<organism evidence="3 4">
    <name type="scientific">Panicum miliaceum</name>
    <name type="common">Proso millet</name>
    <name type="synonym">Broomcorn millet</name>
    <dbReference type="NCBI Taxonomy" id="4540"/>
    <lineage>
        <taxon>Eukaryota</taxon>
        <taxon>Viridiplantae</taxon>
        <taxon>Streptophyta</taxon>
        <taxon>Embryophyta</taxon>
        <taxon>Tracheophyta</taxon>
        <taxon>Spermatophyta</taxon>
        <taxon>Magnoliopsida</taxon>
        <taxon>Liliopsida</taxon>
        <taxon>Poales</taxon>
        <taxon>Poaceae</taxon>
        <taxon>PACMAD clade</taxon>
        <taxon>Panicoideae</taxon>
        <taxon>Panicodae</taxon>
        <taxon>Paniceae</taxon>
        <taxon>Panicinae</taxon>
        <taxon>Panicum</taxon>
        <taxon>Panicum sect. Panicum</taxon>
    </lineage>
</organism>
<name>A0A3L6SES4_PANMI</name>
<dbReference type="SMART" id="SM00513">
    <property type="entry name" value="SAP"/>
    <property type="match status" value="1"/>
</dbReference>
<keyword evidence="4" id="KW-1185">Reference proteome</keyword>
<evidence type="ECO:0000256" key="1">
    <source>
        <dbReference type="SAM" id="MobiDB-lite"/>
    </source>
</evidence>
<feature type="region of interest" description="Disordered" evidence="1">
    <location>
        <begin position="386"/>
        <end position="405"/>
    </location>
</feature>
<gene>
    <name evidence="3" type="ORF">C2845_PM02G13410</name>
</gene>
<dbReference type="EMBL" id="PQIB02000005">
    <property type="protein sequence ID" value="RLN19478.1"/>
    <property type="molecule type" value="Genomic_DNA"/>
</dbReference>
<evidence type="ECO:0000313" key="3">
    <source>
        <dbReference type="EMBL" id="RLN19478.1"/>
    </source>
</evidence>
<dbReference type="InterPro" id="IPR003034">
    <property type="entry name" value="SAP_dom"/>
</dbReference>
<comment type="caution">
    <text evidence="3">The sequence shown here is derived from an EMBL/GenBank/DDBJ whole genome shotgun (WGS) entry which is preliminary data.</text>
</comment>
<dbReference type="OrthoDB" id="1922499at2759"/>
<protein>
    <recommendedName>
        <fullName evidence="2">SAP domain-containing protein</fullName>
    </recommendedName>
</protein>
<reference evidence="4" key="1">
    <citation type="journal article" date="2019" name="Nat. Commun.">
        <title>The genome of broomcorn millet.</title>
        <authorList>
            <person name="Zou C."/>
            <person name="Miki D."/>
            <person name="Li D."/>
            <person name="Tang Q."/>
            <person name="Xiao L."/>
            <person name="Rajput S."/>
            <person name="Deng P."/>
            <person name="Jia W."/>
            <person name="Huang R."/>
            <person name="Zhang M."/>
            <person name="Sun Y."/>
            <person name="Hu J."/>
            <person name="Fu X."/>
            <person name="Schnable P.S."/>
            <person name="Li F."/>
            <person name="Zhang H."/>
            <person name="Feng B."/>
            <person name="Zhu X."/>
            <person name="Liu R."/>
            <person name="Schnable J.C."/>
            <person name="Zhu J.-K."/>
            <person name="Zhang H."/>
        </authorList>
    </citation>
    <scope>NUCLEOTIDE SEQUENCE [LARGE SCALE GENOMIC DNA]</scope>
</reference>
<evidence type="ECO:0000313" key="4">
    <source>
        <dbReference type="Proteomes" id="UP000275267"/>
    </source>
</evidence>
<dbReference type="Proteomes" id="UP000275267">
    <property type="component" value="Unassembled WGS sequence"/>
</dbReference>
<sequence length="632" mass="69197">MFRNKVLVRAAAASPSSSSPLPPFLLRQLSLSAAAAPIAALDLEILCCRLSRRHRLACLPQPPADALLVFQGCQSREAAEAVSEIAAAFPGATVGEEEELVCSGELVAKAVGCELRSMLLEHGWTCLGESIYVDSKFHQSEERTDLSAVNVEVRLGRNDDFEFVVSPDAFRYTTHKISDVASPNIMETFQHSNEVVLDICNFLTVCTTLPALQEGHVIGYSKMLPSEQCLDKFMELCLFKEQVLLNCSSTLPTWDKAASNLILHSSKKDNIENLDLGHTNIMSKDFRTPKPAVLCSLRAKLLNTEVHKAAHSSGDNANLSGASPINDDFQSQLVTPNSSYKYLGHLLLCAKILCSTSYSVEAFIQQKHFSLTLPLIIVALEHPDADNSNKTSHPDAVANHANPVSSSSAILDRQVIQVSENLGRNHAELLKARSHGGGRITRNREELICSMNKREGKQLIPISLTFVAGACGMRPCGKDYTPSIQEVTKAIPDIEKDVLTPKDEVTAEAKRKANQDLDNKMLTAVTKQKTIPEVVKNEFAIKARENQNDGLNKKVSKSRAKAVDKDLLNSTRTKAKPDVASEELIAKVVDHHRRGELRLLTVADLKCFLSAKKAKVGGTKEVLIQRVTELIA</sequence>
<dbReference type="AlphaFoldDB" id="A0A3L6SES4"/>
<evidence type="ECO:0000259" key="2">
    <source>
        <dbReference type="SMART" id="SM00513"/>
    </source>
</evidence>
<feature type="domain" description="SAP" evidence="2">
    <location>
        <begin position="597"/>
        <end position="631"/>
    </location>
</feature>